<name>A0A518DJA6_9BACT</name>
<evidence type="ECO:0000256" key="2">
    <source>
        <dbReference type="ARBA" id="ARBA00022803"/>
    </source>
</evidence>
<evidence type="ECO:0000313" key="5">
    <source>
        <dbReference type="EMBL" id="QDU91522.1"/>
    </source>
</evidence>
<dbReference type="RefSeq" id="WP_145291695.1">
    <property type="nucleotide sequence ID" value="NZ_CP036291.1"/>
</dbReference>
<proteinExistence type="predicted"/>
<protein>
    <submittedName>
        <fullName evidence="5">Lipoprotein NlpI</fullName>
    </submittedName>
</protein>
<feature type="repeat" description="TPR" evidence="3">
    <location>
        <begin position="423"/>
        <end position="456"/>
    </location>
</feature>
<feature type="chain" id="PRO_5022021610" evidence="4">
    <location>
        <begin position="36"/>
        <end position="524"/>
    </location>
</feature>
<evidence type="ECO:0000256" key="4">
    <source>
        <dbReference type="SAM" id="SignalP"/>
    </source>
</evidence>
<dbReference type="EMBL" id="CP036291">
    <property type="protein sequence ID" value="QDU91522.1"/>
    <property type="molecule type" value="Genomic_DNA"/>
</dbReference>
<dbReference type="AlphaFoldDB" id="A0A518DJA6"/>
<keyword evidence="4" id="KW-0732">Signal</keyword>
<organism evidence="5 6">
    <name type="scientific">Pirellulimonas nuda</name>
    <dbReference type="NCBI Taxonomy" id="2528009"/>
    <lineage>
        <taxon>Bacteria</taxon>
        <taxon>Pseudomonadati</taxon>
        <taxon>Planctomycetota</taxon>
        <taxon>Planctomycetia</taxon>
        <taxon>Pirellulales</taxon>
        <taxon>Lacipirellulaceae</taxon>
        <taxon>Pirellulimonas</taxon>
    </lineage>
</organism>
<dbReference type="Proteomes" id="UP000317429">
    <property type="component" value="Chromosome"/>
</dbReference>
<dbReference type="InterPro" id="IPR050498">
    <property type="entry name" value="Ycf3"/>
</dbReference>
<feature type="repeat" description="TPR" evidence="3">
    <location>
        <begin position="321"/>
        <end position="354"/>
    </location>
</feature>
<dbReference type="KEGG" id="pnd:Pla175_49510"/>
<keyword evidence="6" id="KW-1185">Reference proteome</keyword>
<evidence type="ECO:0000256" key="3">
    <source>
        <dbReference type="PROSITE-ProRule" id="PRU00339"/>
    </source>
</evidence>
<keyword evidence="2 3" id="KW-0802">TPR repeat</keyword>
<accession>A0A518DJA6</accession>
<dbReference type="Pfam" id="PF13432">
    <property type="entry name" value="TPR_16"/>
    <property type="match status" value="2"/>
</dbReference>
<dbReference type="PANTHER" id="PTHR44858">
    <property type="entry name" value="TETRATRICOPEPTIDE REPEAT PROTEIN 6"/>
    <property type="match status" value="1"/>
</dbReference>
<evidence type="ECO:0000256" key="1">
    <source>
        <dbReference type="ARBA" id="ARBA00022737"/>
    </source>
</evidence>
<sequence precursor="true">MSLSNAPLRSESAGRWALVWALCLTLGAASAPVRAQDAELSPEQQAFQEVMQKGQAELDAKEFDAAVETFSQALQASGGFNPGPFVGRAKAYLGLKEFDAALEDLREAFQYGQTVPGLIPLAQNVRGEVYMEMGAYDLAMTDLEAAVAADRSNPDIQFNLGKVYTKLGGATQGEKALTKFIGVAKEEDERLAEAYQLRAEAYAGMGKFEEATADISRSLELDDTGHQSHFTQAVVLLQQKKYAEAAESLKKAIAAYKPKEGQDENIPFIEAYLARASALEESGKETSDPAASKAFYAEEEAAVEALLGLLPDRQDMAPAKAASLFRLGVAQRLQGKLADAVKSFSEALELNPAMGEAYFRRGVCFFYMQEYQLAAGDFEQAAAINFDNPRSNLWLGRTWAKLGDYRRAVRAYGAAVAVSDRYVDAYVGRGLANMRLGEYDNAVEDFNQAIRIRPTQARHYYYRALAYEALGEVDKAARSLMTAIEFDEKLIEAYAPLADILESAGRPTLAREYRQKAARLGADK</sequence>
<dbReference type="PROSITE" id="PS50005">
    <property type="entry name" value="TPR"/>
    <property type="match status" value="4"/>
</dbReference>
<dbReference type="InterPro" id="IPR019734">
    <property type="entry name" value="TPR_rpt"/>
</dbReference>
<keyword evidence="1" id="KW-0677">Repeat</keyword>
<feature type="repeat" description="TPR" evidence="3">
    <location>
        <begin position="192"/>
        <end position="225"/>
    </location>
</feature>
<dbReference type="PROSITE" id="PS50293">
    <property type="entry name" value="TPR_REGION"/>
    <property type="match status" value="2"/>
</dbReference>
<dbReference type="OrthoDB" id="9790037at2"/>
<dbReference type="InterPro" id="IPR011990">
    <property type="entry name" value="TPR-like_helical_dom_sf"/>
</dbReference>
<reference evidence="5 6" key="1">
    <citation type="submission" date="2019-02" db="EMBL/GenBank/DDBJ databases">
        <title>Deep-cultivation of Planctomycetes and their phenomic and genomic characterization uncovers novel biology.</title>
        <authorList>
            <person name="Wiegand S."/>
            <person name="Jogler M."/>
            <person name="Boedeker C."/>
            <person name="Pinto D."/>
            <person name="Vollmers J."/>
            <person name="Rivas-Marin E."/>
            <person name="Kohn T."/>
            <person name="Peeters S.H."/>
            <person name="Heuer A."/>
            <person name="Rast P."/>
            <person name="Oberbeckmann S."/>
            <person name="Bunk B."/>
            <person name="Jeske O."/>
            <person name="Meyerdierks A."/>
            <person name="Storesund J.E."/>
            <person name="Kallscheuer N."/>
            <person name="Luecker S."/>
            <person name="Lage O.M."/>
            <person name="Pohl T."/>
            <person name="Merkel B.J."/>
            <person name="Hornburger P."/>
            <person name="Mueller R.-W."/>
            <person name="Bruemmer F."/>
            <person name="Labrenz M."/>
            <person name="Spormann A.M."/>
            <person name="Op den Camp H."/>
            <person name="Overmann J."/>
            <person name="Amann R."/>
            <person name="Jetten M.S.M."/>
            <person name="Mascher T."/>
            <person name="Medema M.H."/>
            <person name="Devos D.P."/>
            <person name="Kaster A.-K."/>
            <person name="Ovreas L."/>
            <person name="Rohde M."/>
            <person name="Galperin M.Y."/>
            <person name="Jogler C."/>
        </authorList>
    </citation>
    <scope>NUCLEOTIDE SEQUENCE [LARGE SCALE GENOMIC DNA]</scope>
    <source>
        <strain evidence="5 6">Pla175</strain>
    </source>
</reference>
<dbReference type="Pfam" id="PF13181">
    <property type="entry name" value="TPR_8"/>
    <property type="match status" value="1"/>
</dbReference>
<evidence type="ECO:0000313" key="6">
    <source>
        <dbReference type="Proteomes" id="UP000317429"/>
    </source>
</evidence>
<dbReference type="SMART" id="SM00028">
    <property type="entry name" value="TPR"/>
    <property type="match status" value="12"/>
</dbReference>
<dbReference type="Pfam" id="PF13414">
    <property type="entry name" value="TPR_11"/>
    <property type="match status" value="1"/>
</dbReference>
<feature type="repeat" description="TPR" evidence="3">
    <location>
        <begin position="355"/>
        <end position="388"/>
    </location>
</feature>
<gene>
    <name evidence="5" type="ORF">Pla175_49510</name>
</gene>
<feature type="signal peptide" evidence="4">
    <location>
        <begin position="1"/>
        <end position="35"/>
    </location>
</feature>
<keyword evidence="5" id="KW-0449">Lipoprotein</keyword>
<dbReference type="PANTHER" id="PTHR44858:SF1">
    <property type="entry name" value="UDP-N-ACETYLGLUCOSAMINE--PEPTIDE N-ACETYLGLUCOSAMINYLTRANSFERASE SPINDLY-RELATED"/>
    <property type="match status" value="1"/>
</dbReference>
<dbReference type="SUPFAM" id="SSF48452">
    <property type="entry name" value="TPR-like"/>
    <property type="match status" value="2"/>
</dbReference>
<dbReference type="Pfam" id="PF00515">
    <property type="entry name" value="TPR_1"/>
    <property type="match status" value="1"/>
</dbReference>
<dbReference type="Gene3D" id="1.25.40.10">
    <property type="entry name" value="Tetratricopeptide repeat domain"/>
    <property type="match status" value="6"/>
</dbReference>